<evidence type="ECO:0000313" key="1">
    <source>
        <dbReference type="EMBL" id="VVD28190.1"/>
    </source>
</evidence>
<reference evidence="1 2" key="1">
    <citation type="submission" date="2019-08" db="EMBL/GenBank/DDBJ databases">
        <authorList>
            <person name="Herpell B J."/>
        </authorList>
    </citation>
    <scope>NUCLEOTIDE SEQUENCE [LARGE SCALE GENOMIC DNA]</scope>
    <source>
        <strain evidence="2">Msb3</strain>
    </source>
</reference>
<dbReference type="KEGG" id="pdio:PDMSB3_1734"/>
<organism evidence="1 2">
    <name type="scientific">Paraburkholderia dioscoreae</name>
    <dbReference type="NCBI Taxonomy" id="2604047"/>
    <lineage>
        <taxon>Bacteria</taxon>
        <taxon>Pseudomonadati</taxon>
        <taxon>Pseudomonadota</taxon>
        <taxon>Betaproteobacteria</taxon>
        <taxon>Burkholderiales</taxon>
        <taxon>Burkholderiaceae</taxon>
        <taxon>Paraburkholderia</taxon>
    </lineage>
</organism>
<dbReference type="AlphaFoldDB" id="A0A5Q4ZKN7"/>
<gene>
    <name evidence="1" type="ORF">PDMSB3_1734</name>
</gene>
<dbReference type="Proteomes" id="UP000325811">
    <property type="component" value="Chromosome I"/>
</dbReference>
<name>A0A5Q4ZKN7_9BURK</name>
<sequence length="138" mass="14670">MDRRTFMMTGACLPTVAGGAWPWLAHGAAHGNTVALADSTLAQGAALAGYAAHRQWPVFETGDDIGMLWHTTLAPLLRATSTHASVSLIGITRVSDYFVLSELATRAGHLIEHTREQGASANAQPAHVAFVFAPRVPR</sequence>
<dbReference type="EMBL" id="LR699553">
    <property type="protein sequence ID" value="VVD28190.1"/>
    <property type="molecule type" value="Genomic_DNA"/>
</dbReference>
<accession>A0A5Q4ZKN7</accession>
<keyword evidence="2" id="KW-1185">Reference proteome</keyword>
<proteinExistence type="predicted"/>
<evidence type="ECO:0000313" key="2">
    <source>
        <dbReference type="Proteomes" id="UP000325811"/>
    </source>
</evidence>
<dbReference type="RefSeq" id="WP_165185679.1">
    <property type="nucleotide sequence ID" value="NZ_LR699553.1"/>
</dbReference>
<protein>
    <submittedName>
        <fullName evidence="1">Uncharacterized protein</fullName>
    </submittedName>
</protein>